<keyword evidence="3 4" id="KW-0012">Acyltransferase</keyword>
<gene>
    <name evidence="4" type="ORF">RCOM_0895510</name>
</gene>
<keyword evidence="5" id="KW-1185">Reference proteome</keyword>
<protein>
    <submittedName>
        <fullName evidence="4">Anthranilate N-benzoyltransferase protein, putative</fullName>
        <ecNumber evidence="4">2.3.1.150</ecNumber>
    </submittedName>
</protein>
<comment type="similarity">
    <text evidence="1">Belongs to the plant acyltransferase family.</text>
</comment>
<organism evidence="4 5">
    <name type="scientific">Ricinus communis</name>
    <name type="common">Castor bean</name>
    <dbReference type="NCBI Taxonomy" id="3988"/>
    <lineage>
        <taxon>Eukaryota</taxon>
        <taxon>Viridiplantae</taxon>
        <taxon>Streptophyta</taxon>
        <taxon>Embryophyta</taxon>
        <taxon>Tracheophyta</taxon>
        <taxon>Spermatophyta</taxon>
        <taxon>Magnoliopsida</taxon>
        <taxon>eudicotyledons</taxon>
        <taxon>Gunneridae</taxon>
        <taxon>Pentapetalae</taxon>
        <taxon>rosids</taxon>
        <taxon>fabids</taxon>
        <taxon>Malpighiales</taxon>
        <taxon>Euphorbiaceae</taxon>
        <taxon>Acalyphoideae</taxon>
        <taxon>Acalypheae</taxon>
        <taxon>Ricinus</taxon>
    </lineage>
</organism>
<keyword evidence="2 4" id="KW-0808">Transferase</keyword>
<dbReference type="PANTHER" id="PTHR31623:SF79">
    <property type="entry name" value="SALUTARIDINOL 7-O-ACETYLTRANSFERASE"/>
    <property type="match status" value="1"/>
</dbReference>
<sequence>MKVEIISREMIKPSSPTPIHLKDFKICLLDELAPPSYAPILLLYSSTDFVNENCFSAVADKLKKSLSQTLVHFYPFSGKLKENLNSIDCNDEGALFLEAKVNVALSKIVKNPETNMLCQLFPFDPYDAAVDGEIRVTTGVQVNVFECGGVGIGVCVSHKIADGATMASFISSWASSATATGSDDDHQAFSSPRLDSAMIFPPKGMDMMKHCNMVIRNEKIVTKRFEFDWKKLANLKANIDANGVSEKINPTRVEAVTALIWRSAMEVKRSMSEQDTIPCSIATHLVNIRERMRPPLPGHSIGNLWRLAVAPYLEFKKDVKLQELVDLIRESIRRIDNDYVTELQGEDGFEKGIEPLKELRELALLGGEGVEVYTFSSLARFPFYEIDFGLGKPVKVCTITMPIRNCVTLIDTRFGDGIEAWVTLTENDMAKFECSQELLQFVSAAT</sequence>
<evidence type="ECO:0000256" key="1">
    <source>
        <dbReference type="ARBA" id="ARBA00009861"/>
    </source>
</evidence>
<proteinExistence type="inferred from homology"/>
<dbReference type="Gene3D" id="3.30.559.10">
    <property type="entry name" value="Chloramphenicol acetyltransferase-like domain"/>
    <property type="match status" value="2"/>
</dbReference>
<dbReference type="EMBL" id="EQ973818">
    <property type="protein sequence ID" value="EEF44699.1"/>
    <property type="molecule type" value="Genomic_DNA"/>
</dbReference>
<dbReference type="InParanoid" id="B9RUW6"/>
<dbReference type="Pfam" id="PF02458">
    <property type="entry name" value="Transferase"/>
    <property type="match status" value="1"/>
</dbReference>
<reference evidence="5" key="1">
    <citation type="journal article" date="2010" name="Nat. Biotechnol.">
        <title>Draft genome sequence of the oilseed species Ricinus communis.</title>
        <authorList>
            <person name="Chan A.P."/>
            <person name="Crabtree J."/>
            <person name="Zhao Q."/>
            <person name="Lorenzi H."/>
            <person name="Orvis J."/>
            <person name="Puiu D."/>
            <person name="Melake-Berhan A."/>
            <person name="Jones K.M."/>
            <person name="Redman J."/>
            <person name="Chen G."/>
            <person name="Cahoon E.B."/>
            <person name="Gedil M."/>
            <person name="Stanke M."/>
            <person name="Haas B.J."/>
            <person name="Wortman J.R."/>
            <person name="Fraser-Liggett C.M."/>
            <person name="Ravel J."/>
            <person name="Rabinowicz P.D."/>
        </authorList>
    </citation>
    <scope>NUCLEOTIDE SEQUENCE [LARGE SCALE GENOMIC DNA]</scope>
    <source>
        <strain evidence="5">cv. Hale</strain>
    </source>
</reference>
<dbReference type="Proteomes" id="UP000008311">
    <property type="component" value="Unassembled WGS sequence"/>
</dbReference>
<dbReference type="AlphaFoldDB" id="B9RUW6"/>
<dbReference type="GO" id="GO:0047180">
    <property type="term" value="F:salutaridinol 7-O-acetyltransferase activity"/>
    <property type="evidence" value="ECO:0007669"/>
    <property type="project" value="UniProtKB-EC"/>
</dbReference>
<evidence type="ECO:0000313" key="4">
    <source>
        <dbReference type="EMBL" id="EEF44699.1"/>
    </source>
</evidence>
<dbReference type="InterPro" id="IPR023213">
    <property type="entry name" value="CAT-like_dom_sf"/>
</dbReference>
<name>B9RUW6_RICCO</name>
<dbReference type="PANTHER" id="PTHR31623">
    <property type="entry name" value="F21J9.9"/>
    <property type="match status" value="1"/>
</dbReference>
<evidence type="ECO:0000256" key="3">
    <source>
        <dbReference type="ARBA" id="ARBA00023315"/>
    </source>
</evidence>
<dbReference type="KEGG" id="rcu:8271348"/>
<accession>B9RUW6</accession>
<evidence type="ECO:0000256" key="2">
    <source>
        <dbReference type="ARBA" id="ARBA00022679"/>
    </source>
</evidence>
<evidence type="ECO:0000313" key="5">
    <source>
        <dbReference type="Proteomes" id="UP000008311"/>
    </source>
</evidence>
<dbReference type="EC" id="2.3.1.150" evidence="4"/>
<dbReference type="OrthoDB" id="671439at2759"/>
<dbReference type="eggNOG" id="ENOG502RKRN">
    <property type="taxonomic scope" value="Eukaryota"/>
</dbReference>